<keyword evidence="5" id="KW-0326">Glycosidase</keyword>
<name>U5D4H7_AMBTC</name>
<dbReference type="STRING" id="13333.U5D4H7"/>
<feature type="transmembrane region" description="Helical" evidence="6">
    <location>
        <begin position="6"/>
        <end position="25"/>
    </location>
</feature>
<protein>
    <recommendedName>
        <fullName evidence="3">mannan endo-1,4-beta-mannosidase</fullName>
        <ecNumber evidence="3">3.2.1.78</ecNumber>
    </recommendedName>
</protein>
<reference evidence="9" key="1">
    <citation type="journal article" date="2013" name="Science">
        <title>The Amborella genome and the evolution of flowering plants.</title>
        <authorList>
            <consortium name="Amborella Genome Project"/>
        </authorList>
    </citation>
    <scope>NUCLEOTIDE SEQUENCE [LARGE SCALE GENOMIC DNA]</scope>
</reference>
<evidence type="ECO:0000259" key="7">
    <source>
        <dbReference type="Pfam" id="PF26410"/>
    </source>
</evidence>
<evidence type="ECO:0000256" key="4">
    <source>
        <dbReference type="ARBA" id="ARBA00022801"/>
    </source>
</evidence>
<dbReference type="PANTHER" id="PTHR31451:SF45">
    <property type="entry name" value="MANNAN ENDO-1,4-BETA-MANNOSIDASE 2"/>
    <property type="match status" value="1"/>
</dbReference>
<dbReference type="InterPro" id="IPR045053">
    <property type="entry name" value="MAN-like"/>
</dbReference>
<dbReference type="Gramene" id="ERN20506">
    <property type="protein sequence ID" value="ERN20506"/>
    <property type="gene ID" value="AMTR_s00068p00182430"/>
</dbReference>
<dbReference type="Proteomes" id="UP000017836">
    <property type="component" value="Unassembled WGS sequence"/>
</dbReference>
<evidence type="ECO:0000256" key="3">
    <source>
        <dbReference type="ARBA" id="ARBA00012706"/>
    </source>
</evidence>
<gene>
    <name evidence="8" type="ORF">AMTR_s00068p00182430</name>
</gene>
<dbReference type="Gene3D" id="3.20.20.80">
    <property type="entry name" value="Glycosidases"/>
    <property type="match status" value="1"/>
</dbReference>
<dbReference type="GO" id="GO:0016985">
    <property type="term" value="F:mannan endo-1,4-beta-mannosidase activity"/>
    <property type="evidence" value="ECO:0000318"/>
    <property type="project" value="GO_Central"/>
</dbReference>
<keyword evidence="4" id="KW-0378">Hydrolase</keyword>
<dbReference type="EMBL" id="KI392059">
    <property type="protein sequence ID" value="ERN20506.1"/>
    <property type="molecule type" value="Genomic_DNA"/>
</dbReference>
<evidence type="ECO:0000313" key="9">
    <source>
        <dbReference type="Proteomes" id="UP000017836"/>
    </source>
</evidence>
<feature type="domain" description="Glycoside hydrolase family 5" evidence="7">
    <location>
        <begin position="39"/>
        <end position="376"/>
    </location>
</feature>
<evidence type="ECO:0000313" key="8">
    <source>
        <dbReference type="EMBL" id="ERN20506.1"/>
    </source>
</evidence>
<keyword evidence="6" id="KW-1133">Transmembrane helix</keyword>
<accession>U5D4H7</accession>
<evidence type="ECO:0000256" key="2">
    <source>
        <dbReference type="ARBA" id="ARBA00005641"/>
    </source>
</evidence>
<dbReference type="InterPro" id="IPR001547">
    <property type="entry name" value="Glyco_hydro_5"/>
</dbReference>
<dbReference type="PANTHER" id="PTHR31451">
    <property type="match status" value="1"/>
</dbReference>
<comment type="catalytic activity">
    <reaction evidence="1">
        <text>Random hydrolysis of (1-&gt;4)-beta-D-mannosidic linkages in mannans, galactomannans and glucomannans.</text>
        <dbReference type="EC" id="3.2.1.78"/>
    </reaction>
</comment>
<keyword evidence="9" id="KW-1185">Reference proteome</keyword>
<dbReference type="Pfam" id="PF26410">
    <property type="entry name" value="GH5_mannosidase"/>
    <property type="match status" value="1"/>
</dbReference>
<comment type="similarity">
    <text evidence="2">Belongs to the glycosyl hydrolase 5 (cellulase A) family.</text>
</comment>
<evidence type="ECO:0000256" key="5">
    <source>
        <dbReference type="ARBA" id="ARBA00023295"/>
    </source>
</evidence>
<dbReference type="SUPFAM" id="SSF51445">
    <property type="entry name" value="(Trans)glycosidases"/>
    <property type="match status" value="1"/>
</dbReference>
<dbReference type="GO" id="GO:0000272">
    <property type="term" value="P:polysaccharide catabolic process"/>
    <property type="evidence" value="ECO:0007669"/>
    <property type="project" value="InterPro"/>
</dbReference>
<dbReference type="FunFam" id="3.20.20.80:FF:000012">
    <property type="entry name" value="Mannan endo-1,4-beta-mannosidase 6"/>
    <property type="match status" value="1"/>
</dbReference>
<dbReference type="HOGENOM" id="CLU_031603_0_0_1"/>
<keyword evidence="6" id="KW-0812">Transmembrane</keyword>
<sequence>MVAGNGLLVPILGFASSVAFIYMTLGDLRLYFAEPQLGFVEKNGTQFMVDGKAFYVNGWNSYWLMDQAVEEFSRPRVRAMLQAGARMGLTVCRTWAFNDGGYNALQLSLGTIDERVFKGLDRVIAEARHQGIRLILCLVNNLHAYGGKGQYVQWALEQGAASSSSNDSFFSDPFIRSHFKNYMKTILTRRNSLTGIKYKDDPTIFAWEIMNEPRCKSDPSGDTLQGWIKEMAEFVKSIDNKHLLSVGNEGFYGPTTPEKFDRNPGDWASSLGVDFIRNNMISAIDFASVHAYPDNWFPEPSPEKKLNYLAKWVKSHIEDGDTMLQKPVLFTEFGISTQQEGFEPTQRDAFYSTIYDIIYKSAKRRRSGAGAMAWQFLAGGMNEYGDAFAIVPWEWPSTYSLIIKQSCRLRAIRQDKGLVDSDSSSICS</sequence>
<dbReference type="InterPro" id="IPR017853">
    <property type="entry name" value="GH"/>
</dbReference>
<dbReference type="OrthoDB" id="406631at2759"/>
<dbReference type="eggNOG" id="ENOG502QS4Q">
    <property type="taxonomic scope" value="Eukaryota"/>
</dbReference>
<proteinExistence type="inferred from homology"/>
<organism evidence="8 9">
    <name type="scientific">Amborella trichopoda</name>
    <dbReference type="NCBI Taxonomy" id="13333"/>
    <lineage>
        <taxon>Eukaryota</taxon>
        <taxon>Viridiplantae</taxon>
        <taxon>Streptophyta</taxon>
        <taxon>Embryophyta</taxon>
        <taxon>Tracheophyta</taxon>
        <taxon>Spermatophyta</taxon>
        <taxon>Magnoliopsida</taxon>
        <taxon>Amborellales</taxon>
        <taxon>Amborellaceae</taxon>
        <taxon>Amborella</taxon>
    </lineage>
</organism>
<dbReference type="KEGG" id="atr:18448922"/>
<dbReference type="OMA" id="YHDGFSI"/>
<evidence type="ECO:0000256" key="1">
    <source>
        <dbReference type="ARBA" id="ARBA00001678"/>
    </source>
</evidence>
<evidence type="ECO:0000256" key="6">
    <source>
        <dbReference type="SAM" id="Phobius"/>
    </source>
</evidence>
<dbReference type="EC" id="3.2.1.78" evidence="3"/>
<dbReference type="AlphaFoldDB" id="U5D4H7"/>
<keyword evidence="6" id="KW-0472">Membrane</keyword>